<reference evidence="2" key="1">
    <citation type="submission" date="2022-08" db="EMBL/GenBank/DDBJ databases">
        <authorList>
            <consortium name="DOE Joint Genome Institute"/>
            <person name="Min B."/>
            <person name="Riley R."/>
            <person name="Sierra-Patev S."/>
            <person name="Naranjo-Ortiz M."/>
            <person name="Looney B."/>
            <person name="Konkel Z."/>
            <person name="Slot J.C."/>
            <person name="Sakamoto Y."/>
            <person name="Steenwyk J.L."/>
            <person name="Rokas A."/>
            <person name="Carro J."/>
            <person name="Camarero S."/>
            <person name="Ferreira P."/>
            <person name="Molpeceres G."/>
            <person name="Ruiz-Duenas F.J."/>
            <person name="Serrano A."/>
            <person name="Henrissat B."/>
            <person name="Drula E."/>
            <person name="Hughes K.W."/>
            <person name="Mata J.L."/>
            <person name="Ishikawa N.K."/>
            <person name="Vargas-Isla R."/>
            <person name="Ushijima S."/>
            <person name="Smith C.A."/>
            <person name="Ahrendt S."/>
            <person name="Andreopoulos W."/>
            <person name="He G."/>
            <person name="Labutti K."/>
            <person name="Lipzen A."/>
            <person name="Ng V."/>
            <person name="Sandor L."/>
            <person name="Barry K."/>
            <person name="Martinez A.T."/>
            <person name="Xiao Y."/>
            <person name="Gibbons J.G."/>
            <person name="Terashima K."/>
            <person name="Hibbett D.S."/>
            <person name="Grigoriev I.V."/>
        </authorList>
    </citation>
    <scope>NUCLEOTIDE SEQUENCE</scope>
    <source>
        <strain evidence="2">TFB9207</strain>
    </source>
</reference>
<gene>
    <name evidence="2" type="ORF">F5878DRAFT_724055</name>
</gene>
<evidence type="ECO:0000313" key="2">
    <source>
        <dbReference type="EMBL" id="KAJ3840069.1"/>
    </source>
</evidence>
<evidence type="ECO:0000313" key="3">
    <source>
        <dbReference type="Proteomes" id="UP001163846"/>
    </source>
</evidence>
<protein>
    <submittedName>
        <fullName evidence="2">Uncharacterized protein</fullName>
    </submittedName>
</protein>
<keyword evidence="3" id="KW-1185">Reference proteome</keyword>
<comment type="caution">
    <text evidence="2">The sequence shown here is derived from an EMBL/GenBank/DDBJ whole genome shotgun (WGS) entry which is preliminary data.</text>
</comment>
<sequence length="519" mass="58356">MVGIEETGKFRQAGTGSVQENSFLLTSANKLRMDKEELDSTQGFIDGFGYVDPSVFSSESTALSTIDLNQWDASLAPNEVDSLFDNYSTWFSQDSETLDALNSVQDKQSVQAFSAPPSPQTASIHFALSADAHLAPQKLAEYDMPVDTSNPLVIVNDVNTLDAALAMSFVWMKFETTFQTSLWNEDTWLASAMELPTTESPLNRLSNFRPICRLADLDKSINDVSHKLFALDTNAYDVNEYLTDRAPFFPLIPSTFHFVLLLIDPALTYSVAPSATLKDPTLASLTLPATHPAFSVPPSPNPSSSSSLRSSSTKPKRSSMKPKCSGSIPRKPRKRVVHLSSSNVAVNIDDACHQVHGSVQTEYRLKSTNFIDIVREWKFTYDILAWLGYEHKKGLQRHGFRWSDGREETFKEIIEQMGWTGRDFSKKSKLYLWADQASATQTWDPQTIPAPNEVDLTDPYPTWRRIVYLWRHTAFLSGRNDYPDPESENLDEADLVNMRQEHVDSSKELIMRNLIPRSS</sequence>
<feature type="region of interest" description="Disordered" evidence="1">
    <location>
        <begin position="293"/>
        <end position="333"/>
    </location>
</feature>
<evidence type="ECO:0000256" key="1">
    <source>
        <dbReference type="SAM" id="MobiDB-lite"/>
    </source>
</evidence>
<accession>A0AA38PBW9</accession>
<dbReference type="Proteomes" id="UP001163846">
    <property type="component" value="Unassembled WGS sequence"/>
</dbReference>
<name>A0AA38PBW9_9AGAR</name>
<organism evidence="2 3">
    <name type="scientific">Lentinula raphanica</name>
    <dbReference type="NCBI Taxonomy" id="153919"/>
    <lineage>
        <taxon>Eukaryota</taxon>
        <taxon>Fungi</taxon>
        <taxon>Dikarya</taxon>
        <taxon>Basidiomycota</taxon>
        <taxon>Agaricomycotina</taxon>
        <taxon>Agaricomycetes</taxon>
        <taxon>Agaricomycetidae</taxon>
        <taxon>Agaricales</taxon>
        <taxon>Marasmiineae</taxon>
        <taxon>Omphalotaceae</taxon>
        <taxon>Lentinula</taxon>
    </lineage>
</organism>
<dbReference type="AlphaFoldDB" id="A0AA38PBW9"/>
<feature type="compositionally biased region" description="Low complexity" evidence="1">
    <location>
        <begin position="302"/>
        <end position="313"/>
    </location>
</feature>
<proteinExistence type="predicted"/>
<dbReference type="EMBL" id="MU806096">
    <property type="protein sequence ID" value="KAJ3840069.1"/>
    <property type="molecule type" value="Genomic_DNA"/>
</dbReference>